<keyword evidence="1 3" id="KW-0963">Cytoplasm</keyword>
<organism evidence="4 5">
    <name type="scientific">Erysipelothrix inopinata</name>
    <dbReference type="NCBI Taxonomy" id="225084"/>
    <lineage>
        <taxon>Bacteria</taxon>
        <taxon>Bacillati</taxon>
        <taxon>Bacillota</taxon>
        <taxon>Erysipelotrichia</taxon>
        <taxon>Erysipelotrichales</taxon>
        <taxon>Erysipelotrichaceae</taxon>
        <taxon>Erysipelothrix</taxon>
    </lineage>
</organism>
<gene>
    <name evidence="3 4" type="primary">smpB</name>
    <name evidence="4" type="ORF">H9L01_02070</name>
</gene>
<name>A0A7G9S000_9FIRM</name>
<dbReference type="Proteomes" id="UP000515928">
    <property type="component" value="Chromosome"/>
</dbReference>
<evidence type="ECO:0000256" key="1">
    <source>
        <dbReference type="ARBA" id="ARBA00022490"/>
    </source>
</evidence>
<keyword evidence="5" id="KW-1185">Reference proteome</keyword>
<evidence type="ECO:0000256" key="3">
    <source>
        <dbReference type="HAMAP-Rule" id="MF_00023"/>
    </source>
</evidence>
<dbReference type="PROSITE" id="PS01317">
    <property type="entry name" value="SSRP"/>
    <property type="match status" value="1"/>
</dbReference>
<dbReference type="Pfam" id="PF01668">
    <property type="entry name" value="SmpB"/>
    <property type="match status" value="1"/>
</dbReference>
<dbReference type="PANTHER" id="PTHR30308:SF2">
    <property type="entry name" value="SSRA-BINDING PROTEIN"/>
    <property type="match status" value="1"/>
</dbReference>
<dbReference type="KEGG" id="eio:H9L01_02070"/>
<evidence type="ECO:0000313" key="5">
    <source>
        <dbReference type="Proteomes" id="UP000515928"/>
    </source>
</evidence>
<dbReference type="GO" id="GO:0003723">
    <property type="term" value="F:RNA binding"/>
    <property type="evidence" value="ECO:0007669"/>
    <property type="project" value="UniProtKB-UniRule"/>
</dbReference>
<evidence type="ECO:0000313" key="4">
    <source>
        <dbReference type="EMBL" id="QNN61175.1"/>
    </source>
</evidence>
<dbReference type="Gene3D" id="2.40.280.10">
    <property type="match status" value="1"/>
</dbReference>
<dbReference type="AlphaFoldDB" id="A0A7G9S000"/>
<dbReference type="GO" id="GO:0070929">
    <property type="term" value="P:trans-translation"/>
    <property type="evidence" value="ECO:0007669"/>
    <property type="project" value="UniProtKB-UniRule"/>
</dbReference>
<proteinExistence type="inferred from homology"/>
<dbReference type="HAMAP" id="MF_00023">
    <property type="entry name" value="SmpB"/>
    <property type="match status" value="1"/>
</dbReference>
<comment type="function">
    <text evidence="3">Required for rescue of stalled ribosomes mediated by trans-translation. Binds to transfer-messenger RNA (tmRNA), required for stable association of tmRNA with ribosomes. tmRNA and SmpB together mimic tRNA shape, replacing the anticodon stem-loop with SmpB. tmRNA is encoded by the ssrA gene; the 2 termini fold to resemble tRNA(Ala) and it encodes a 'tag peptide', a short internal open reading frame. During trans-translation Ala-aminoacylated tmRNA acts like a tRNA, entering the A-site of stalled ribosomes, displacing the stalled mRNA. The ribosome then switches to translate the ORF on the tmRNA; the nascent peptide is terminated with the 'tag peptide' encoded by the tmRNA and targeted for degradation. The ribosome is freed to recommence translation, which seems to be the essential function of trans-translation.</text>
</comment>
<dbReference type="GO" id="GO:0070930">
    <property type="term" value="P:trans-translation-dependent protein tagging"/>
    <property type="evidence" value="ECO:0007669"/>
    <property type="project" value="TreeGrafter"/>
</dbReference>
<sequence length="147" mass="17263">MVVVAKNRKAYHDYFIEDEFEAGMVLTGTEIKSIRDGKVQLKESFISIKDGEAWIKGMHIAQYDQGNRFNHEEVADRKLLLHDYEIEKLDKAERIKGYTIVPLDIHLVRGRAKMKIALAKGKHLFDKRQVEKERSMNRDIQKAMKRY</sequence>
<reference evidence="4 5" key="1">
    <citation type="submission" date="2020-08" db="EMBL/GenBank/DDBJ databases">
        <title>Genome sequence of Erysipelothrix inopinata DSM 15511T.</title>
        <authorList>
            <person name="Hyun D.-W."/>
            <person name="Bae J.-W."/>
        </authorList>
    </citation>
    <scope>NUCLEOTIDE SEQUENCE [LARGE SCALE GENOMIC DNA]</scope>
    <source>
        <strain evidence="4 5">DSM 15511</strain>
    </source>
</reference>
<dbReference type="EMBL" id="CP060715">
    <property type="protein sequence ID" value="QNN61175.1"/>
    <property type="molecule type" value="Genomic_DNA"/>
</dbReference>
<dbReference type="SUPFAM" id="SSF74982">
    <property type="entry name" value="Small protein B (SmpB)"/>
    <property type="match status" value="1"/>
</dbReference>
<dbReference type="InterPro" id="IPR000037">
    <property type="entry name" value="SsrA-bd_prot"/>
</dbReference>
<dbReference type="NCBIfam" id="TIGR00086">
    <property type="entry name" value="smpB"/>
    <property type="match status" value="1"/>
</dbReference>
<comment type="similarity">
    <text evidence="3">Belongs to the SmpB family.</text>
</comment>
<dbReference type="NCBIfam" id="NF003843">
    <property type="entry name" value="PRK05422.1"/>
    <property type="match status" value="1"/>
</dbReference>
<accession>A0A7G9S000</accession>
<protein>
    <recommendedName>
        <fullName evidence="3">SsrA-binding protein</fullName>
    </recommendedName>
    <alternativeName>
        <fullName evidence="3">Small protein B</fullName>
    </alternativeName>
</protein>
<comment type="subcellular location">
    <subcellularLocation>
        <location evidence="3">Cytoplasm</location>
    </subcellularLocation>
    <text evidence="3">The tmRNA-SmpB complex associates with stalled 70S ribosomes.</text>
</comment>
<keyword evidence="2 3" id="KW-0694">RNA-binding</keyword>
<evidence type="ECO:0000256" key="2">
    <source>
        <dbReference type="ARBA" id="ARBA00022884"/>
    </source>
</evidence>
<dbReference type="PANTHER" id="PTHR30308">
    <property type="entry name" value="TMRNA-BINDING COMPONENT OF TRANS-TRANSLATION TAGGING COMPLEX"/>
    <property type="match status" value="1"/>
</dbReference>
<dbReference type="RefSeq" id="WP_187534366.1">
    <property type="nucleotide sequence ID" value="NZ_CBCSHU010000001.1"/>
</dbReference>
<dbReference type="InterPro" id="IPR020081">
    <property type="entry name" value="SsrA-bd_prot_CS"/>
</dbReference>
<dbReference type="GO" id="GO:0005829">
    <property type="term" value="C:cytosol"/>
    <property type="evidence" value="ECO:0007669"/>
    <property type="project" value="TreeGrafter"/>
</dbReference>
<dbReference type="CDD" id="cd09294">
    <property type="entry name" value="SmpB"/>
    <property type="match status" value="1"/>
</dbReference>
<dbReference type="InterPro" id="IPR023620">
    <property type="entry name" value="SmpB"/>
</dbReference>